<evidence type="ECO:0000256" key="7">
    <source>
        <dbReference type="ARBA" id="ARBA00023012"/>
    </source>
</evidence>
<keyword evidence="4 9" id="KW-0597">Phosphoprotein</keyword>
<dbReference type="PROSITE" id="PS50894">
    <property type="entry name" value="HPT"/>
    <property type="match status" value="1"/>
</dbReference>
<dbReference type="CDD" id="cd00088">
    <property type="entry name" value="HPT"/>
    <property type="match status" value="1"/>
</dbReference>
<dbReference type="Pfam" id="PF01584">
    <property type="entry name" value="CheW"/>
    <property type="match status" value="1"/>
</dbReference>
<dbReference type="InterPro" id="IPR036097">
    <property type="entry name" value="HisK_dim/P_sf"/>
</dbReference>
<dbReference type="InterPro" id="IPR008207">
    <property type="entry name" value="Sig_transdc_His_kin_Hpt_dom"/>
</dbReference>
<feature type="domain" description="HPt" evidence="13">
    <location>
        <begin position="1"/>
        <end position="101"/>
    </location>
</feature>
<evidence type="ECO:0000256" key="5">
    <source>
        <dbReference type="ARBA" id="ARBA00022679"/>
    </source>
</evidence>
<sequence length="858" mass="91691">MKTLLERFIPEARDLIESSSTGLLKLERAPGDHDVVNEVFRAVHTLKGSSGLFPVPALTRLVHVAEDLLGAVRSDELAIDSELIDALLSALDQVDRWVDSLEAQAGLPANADGVSNALVDSLRRFGGRESKATPAAVAAAAARVSGAALDVFSEAERIDVFRAAASGAAVLLVDYTPADNCFFCGTDPLALALETPEVLATAITPAAPFPAADYDPYVCNLRFQSLSVAPEAEIEHHFRYERTQVALAEVDPRDLVAITGEGAAPPVCADFAEDARRLLDDGNLTLLAARAKTLRAIVGAGLASACALRWLDVIASAREPDLALARALIAAVGKGIYVPPSGAEAPAASAASDPAFVCALQIIEAQKRNLSRRAFSASALAGARGVVDNVLAAVARDDLREKFVAACDHCAAEQNFAPALAFLEHAFEPEQGFSCASNSPSPETPAPPPVHESQPPERIADPQAETKKAAARVLRVDQAKVDTLMNLIGELIVSKNSLPFLATRAEEVFGSREMSREIKDQYAVIDRLSQEMQAAIMQVRMLPISDVFDRFPRLVRDLSRKLAKDIDLVIEGGDTSADKNIIEALNDPLLHIVRNALDHGVEPPQDRAKAGKAPRGKITLKAWQDSESVVIEVSDDGRGIDPKKIAASAVSKGVISQADADRLSEQEAINLIFRPGFSTAAQVSDLSGRGVGMDVVRTAVEKLGGRVSVSSRVGEGSSTRLVLPLSMVVTRIMIIEAASGLYGVPMELIVETVRVEREHIHRIQQAEAFILRDRLIPVVRLADLLREPARPLKHDAEAVLVCRINGQTVGVVIDDFRVGMDVIVKPFEGIVAGARGFSGTTLLGDGRVLLILDLKELI</sequence>
<dbReference type="SMART" id="SM00073">
    <property type="entry name" value="HPT"/>
    <property type="match status" value="1"/>
</dbReference>
<dbReference type="Gene3D" id="1.20.120.160">
    <property type="entry name" value="HPT domain"/>
    <property type="match status" value="1"/>
</dbReference>
<dbReference type="PROSITE" id="PS50109">
    <property type="entry name" value="HIS_KIN"/>
    <property type="match status" value="1"/>
</dbReference>
<evidence type="ECO:0000256" key="2">
    <source>
        <dbReference type="ARBA" id="ARBA00012438"/>
    </source>
</evidence>
<dbReference type="GO" id="GO:0000155">
    <property type="term" value="F:phosphorelay sensor kinase activity"/>
    <property type="evidence" value="ECO:0007669"/>
    <property type="project" value="InterPro"/>
</dbReference>
<dbReference type="RefSeq" id="WP_155444442.1">
    <property type="nucleotide sequence ID" value="NZ_JAOQNR010000001.1"/>
</dbReference>
<evidence type="ECO:0000259" key="13">
    <source>
        <dbReference type="PROSITE" id="PS50894"/>
    </source>
</evidence>
<dbReference type="InterPro" id="IPR051315">
    <property type="entry name" value="Bact_Chemotaxis_CheA"/>
</dbReference>
<evidence type="ECO:0000256" key="4">
    <source>
        <dbReference type="ARBA" id="ARBA00022553"/>
    </source>
</evidence>
<dbReference type="InterPro" id="IPR037006">
    <property type="entry name" value="CheA-like_homodim_sf"/>
</dbReference>
<evidence type="ECO:0000313" key="14">
    <source>
        <dbReference type="EMBL" id="MTV29797.1"/>
    </source>
</evidence>
<comment type="function">
    <text evidence="8">Involved in the transmission of sensory signals from the chemoreceptors to the flagellar motors. CheA is autophosphorylated; it can transfer its phosphate group to either CheB or CheY.</text>
</comment>
<dbReference type="Gene3D" id="3.30.565.10">
    <property type="entry name" value="Histidine kinase-like ATPase, C-terminal domain"/>
    <property type="match status" value="1"/>
</dbReference>
<dbReference type="OrthoDB" id="9803176at2"/>
<evidence type="ECO:0000259" key="11">
    <source>
        <dbReference type="PROSITE" id="PS50109"/>
    </source>
</evidence>
<dbReference type="PROSITE" id="PS50851">
    <property type="entry name" value="CHEW"/>
    <property type="match status" value="1"/>
</dbReference>
<dbReference type="SUPFAM" id="SSF47226">
    <property type="entry name" value="Histidine-containing phosphotransfer domain, HPT domain"/>
    <property type="match status" value="1"/>
</dbReference>
<dbReference type="AlphaFoldDB" id="A0A6N8DHS7"/>
<accession>A0A6N8DHS7</accession>
<evidence type="ECO:0000256" key="8">
    <source>
        <dbReference type="ARBA" id="ARBA00035100"/>
    </source>
</evidence>
<feature type="region of interest" description="Disordered" evidence="10">
    <location>
        <begin position="433"/>
        <end position="457"/>
    </location>
</feature>
<dbReference type="SUPFAM" id="SSF55874">
    <property type="entry name" value="ATPase domain of HSP90 chaperone/DNA topoisomerase II/histidine kinase"/>
    <property type="match status" value="1"/>
</dbReference>
<dbReference type="InterPro" id="IPR005467">
    <property type="entry name" value="His_kinase_dom"/>
</dbReference>
<dbReference type="SUPFAM" id="SSF50341">
    <property type="entry name" value="CheW-like"/>
    <property type="match status" value="1"/>
</dbReference>
<evidence type="ECO:0000256" key="10">
    <source>
        <dbReference type="SAM" id="MobiDB-lite"/>
    </source>
</evidence>
<keyword evidence="7" id="KW-0902">Two-component regulatory system</keyword>
<dbReference type="SMART" id="SM00260">
    <property type="entry name" value="CheW"/>
    <property type="match status" value="1"/>
</dbReference>
<dbReference type="SMART" id="SM01231">
    <property type="entry name" value="H-kinase_dim"/>
    <property type="match status" value="1"/>
</dbReference>
<dbReference type="InterPro" id="IPR004358">
    <property type="entry name" value="Sig_transdc_His_kin-like_C"/>
</dbReference>
<organism evidence="14 15">
    <name type="scientific">Rhodoblastus acidophilus</name>
    <name type="common">Rhodopseudomonas acidophila</name>
    <dbReference type="NCBI Taxonomy" id="1074"/>
    <lineage>
        <taxon>Bacteria</taxon>
        <taxon>Pseudomonadati</taxon>
        <taxon>Pseudomonadota</taxon>
        <taxon>Alphaproteobacteria</taxon>
        <taxon>Hyphomicrobiales</taxon>
        <taxon>Rhodoblastaceae</taxon>
        <taxon>Rhodoblastus</taxon>
    </lineage>
</organism>
<dbReference type="InterPro" id="IPR036890">
    <property type="entry name" value="HATPase_C_sf"/>
</dbReference>
<dbReference type="PANTHER" id="PTHR43395">
    <property type="entry name" value="SENSOR HISTIDINE KINASE CHEA"/>
    <property type="match status" value="1"/>
</dbReference>
<name>A0A6N8DHS7_RHOAC</name>
<dbReference type="SUPFAM" id="SSF47384">
    <property type="entry name" value="Homodimeric domain of signal transducing histidine kinase"/>
    <property type="match status" value="1"/>
</dbReference>
<dbReference type="InterPro" id="IPR002545">
    <property type="entry name" value="CheW-lke_dom"/>
</dbReference>
<dbReference type="PANTHER" id="PTHR43395:SF1">
    <property type="entry name" value="CHEMOTAXIS PROTEIN CHEA"/>
    <property type="match status" value="1"/>
</dbReference>
<comment type="caution">
    <text evidence="14">The sequence shown here is derived from an EMBL/GenBank/DDBJ whole genome shotgun (WGS) entry which is preliminary data.</text>
</comment>
<evidence type="ECO:0000259" key="12">
    <source>
        <dbReference type="PROSITE" id="PS50851"/>
    </source>
</evidence>
<dbReference type="InterPro" id="IPR004105">
    <property type="entry name" value="CheA-like_dim"/>
</dbReference>
<keyword evidence="6" id="KW-0418">Kinase</keyword>
<feature type="domain" description="Histidine kinase" evidence="11">
    <location>
        <begin position="469"/>
        <end position="727"/>
    </location>
</feature>
<dbReference type="EC" id="2.7.13.3" evidence="2"/>
<dbReference type="Gene3D" id="2.30.30.40">
    <property type="entry name" value="SH3 Domains"/>
    <property type="match status" value="1"/>
</dbReference>
<dbReference type="PRINTS" id="PR00344">
    <property type="entry name" value="BCTRLSENSOR"/>
</dbReference>
<dbReference type="InterPro" id="IPR036641">
    <property type="entry name" value="HPT_dom_sf"/>
</dbReference>
<keyword evidence="5" id="KW-0808">Transferase</keyword>
<evidence type="ECO:0000256" key="6">
    <source>
        <dbReference type="ARBA" id="ARBA00022777"/>
    </source>
</evidence>
<dbReference type="SMART" id="SM00387">
    <property type="entry name" value="HATPase_c"/>
    <property type="match status" value="1"/>
</dbReference>
<feature type="domain" description="CheW-like" evidence="12">
    <location>
        <begin position="729"/>
        <end position="858"/>
    </location>
</feature>
<proteinExistence type="predicted"/>
<dbReference type="InterPro" id="IPR003594">
    <property type="entry name" value="HATPase_dom"/>
</dbReference>
<evidence type="ECO:0000256" key="3">
    <source>
        <dbReference type="ARBA" id="ARBA00021495"/>
    </source>
</evidence>
<dbReference type="Pfam" id="PF02895">
    <property type="entry name" value="H-kinase_dim"/>
    <property type="match status" value="1"/>
</dbReference>
<feature type="modified residue" description="Phosphohistidine" evidence="9">
    <location>
        <position position="44"/>
    </location>
</feature>
<dbReference type="Pfam" id="PF02518">
    <property type="entry name" value="HATPase_c"/>
    <property type="match status" value="1"/>
</dbReference>
<dbReference type="CDD" id="cd16916">
    <property type="entry name" value="HATPase_CheA-like"/>
    <property type="match status" value="1"/>
</dbReference>
<gene>
    <name evidence="14" type="ORF">GJ654_02175</name>
</gene>
<comment type="catalytic activity">
    <reaction evidence="1">
        <text>ATP + protein L-histidine = ADP + protein N-phospho-L-histidine.</text>
        <dbReference type="EC" id="2.7.13.3"/>
    </reaction>
</comment>
<evidence type="ECO:0000313" key="15">
    <source>
        <dbReference type="Proteomes" id="UP000439113"/>
    </source>
</evidence>
<protein>
    <recommendedName>
        <fullName evidence="3">Chemotaxis protein CheA</fullName>
        <ecNumber evidence="2">2.7.13.3</ecNumber>
    </recommendedName>
</protein>
<dbReference type="GO" id="GO:0006935">
    <property type="term" value="P:chemotaxis"/>
    <property type="evidence" value="ECO:0007669"/>
    <property type="project" value="InterPro"/>
</dbReference>
<dbReference type="EMBL" id="WNKS01000001">
    <property type="protein sequence ID" value="MTV29797.1"/>
    <property type="molecule type" value="Genomic_DNA"/>
</dbReference>
<dbReference type="Pfam" id="PF01627">
    <property type="entry name" value="Hpt"/>
    <property type="match status" value="1"/>
</dbReference>
<dbReference type="InterPro" id="IPR036061">
    <property type="entry name" value="CheW-like_dom_sf"/>
</dbReference>
<dbReference type="Gene3D" id="1.10.287.560">
    <property type="entry name" value="Histidine kinase CheA-like, homodimeric domain"/>
    <property type="match status" value="1"/>
</dbReference>
<evidence type="ECO:0000256" key="9">
    <source>
        <dbReference type="PROSITE-ProRule" id="PRU00110"/>
    </source>
</evidence>
<reference evidence="14 15" key="1">
    <citation type="submission" date="2019-11" db="EMBL/GenBank/DDBJ databases">
        <title>Whole-genome sequence of a Rhodoblastus acidophilus DSM 142.</title>
        <authorList>
            <person name="Kyndt J.A."/>
            <person name="Meyer T.E."/>
        </authorList>
    </citation>
    <scope>NUCLEOTIDE SEQUENCE [LARGE SCALE GENOMIC DNA]</scope>
    <source>
        <strain evidence="14 15">DSM 142</strain>
    </source>
</reference>
<dbReference type="Proteomes" id="UP000439113">
    <property type="component" value="Unassembled WGS sequence"/>
</dbReference>
<evidence type="ECO:0000256" key="1">
    <source>
        <dbReference type="ARBA" id="ARBA00000085"/>
    </source>
</evidence>
<dbReference type="FunFam" id="3.30.565.10:FF:000016">
    <property type="entry name" value="Chemotaxis protein CheA, putative"/>
    <property type="match status" value="1"/>
</dbReference>
<dbReference type="GO" id="GO:0005737">
    <property type="term" value="C:cytoplasm"/>
    <property type="evidence" value="ECO:0007669"/>
    <property type="project" value="InterPro"/>
</dbReference>